<keyword evidence="4" id="KW-1185">Reference proteome</keyword>
<evidence type="ECO:0000259" key="2">
    <source>
        <dbReference type="SMART" id="SM00014"/>
    </source>
</evidence>
<dbReference type="SUPFAM" id="SSF48317">
    <property type="entry name" value="Acid phosphatase/Vanadium-dependent haloperoxidase"/>
    <property type="match status" value="1"/>
</dbReference>
<name>A0A4R8DUW3_9BACT</name>
<dbReference type="PANTHER" id="PTHR14969:SF13">
    <property type="entry name" value="AT30094P"/>
    <property type="match status" value="1"/>
</dbReference>
<protein>
    <submittedName>
        <fullName evidence="3">Undecaprenyl-diphosphatase</fullName>
    </submittedName>
</protein>
<dbReference type="EMBL" id="SODV01000001">
    <property type="protein sequence ID" value="TDX00961.1"/>
    <property type="molecule type" value="Genomic_DNA"/>
</dbReference>
<comment type="caution">
    <text evidence="3">The sequence shown here is derived from an EMBL/GenBank/DDBJ whole genome shotgun (WGS) entry which is preliminary data.</text>
</comment>
<feature type="domain" description="Phosphatidic acid phosphatase type 2/haloperoxidase" evidence="2">
    <location>
        <begin position="63"/>
        <end position="179"/>
    </location>
</feature>
<dbReference type="Pfam" id="PF01569">
    <property type="entry name" value="PAP2"/>
    <property type="match status" value="1"/>
</dbReference>
<dbReference type="OrthoDB" id="9789113at2"/>
<dbReference type="AlphaFoldDB" id="A0A4R8DUW3"/>
<dbReference type="InterPro" id="IPR000326">
    <property type="entry name" value="PAP2/HPO"/>
</dbReference>
<dbReference type="RefSeq" id="WP_133993107.1">
    <property type="nucleotide sequence ID" value="NZ_SODV01000001.1"/>
</dbReference>
<keyword evidence="1" id="KW-0812">Transmembrane</keyword>
<evidence type="ECO:0000313" key="3">
    <source>
        <dbReference type="EMBL" id="TDX00961.1"/>
    </source>
</evidence>
<gene>
    <name evidence="3" type="ORF">EDB95_1992</name>
</gene>
<evidence type="ECO:0000313" key="4">
    <source>
        <dbReference type="Proteomes" id="UP000294498"/>
    </source>
</evidence>
<dbReference type="Gene3D" id="1.20.144.10">
    <property type="entry name" value="Phosphatidic acid phosphatase type 2/haloperoxidase"/>
    <property type="match status" value="1"/>
</dbReference>
<dbReference type="SMART" id="SM00014">
    <property type="entry name" value="acidPPc"/>
    <property type="match status" value="1"/>
</dbReference>
<organism evidence="3 4">
    <name type="scientific">Dinghuibacter silviterrae</name>
    <dbReference type="NCBI Taxonomy" id="1539049"/>
    <lineage>
        <taxon>Bacteria</taxon>
        <taxon>Pseudomonadati</taxon>
        <taxon>Bacteroidota</taxon>
        <taxon>Chitinophagia</taxon>
        <taxon>Chitinophagales</taxon>
        <taxon>Chitinophagaceae</taxon>
        <taxon>Dinghuibacter</taxon>
    </lineage>
</organism>
<dbReference type="InterPro" id="IPR036938">
    <property type="entry name" value="PAP2/HPO_sf"/>
</dbReference>
<keyword evidence="1" id="KW-0472">Membrane</keyword>
<feature type="transmembrane region" description="Helical" evidence="1">
    <location>
        <begin position="59"/>
        <end position="81"/>
    </location>
</feature>
<keyword evidence="1" id="KW-1133">Transmembrane helix</keyword>
<proteinExistence type="predicted"/>
<feature type="transmembrane region" description="Helical" evidence="1">
    <location>
        <begin position="141"/>
        <end position="158"/>
    </location>
</feature>
<dbReference type="PANTHER" id="PTHR14969">
    <property type="entry name" value="SPHINGOSINE-1-PHOSPHATE PHOSPHOHYDROLASE"/>
    <property type="match status" value="1"/>
</dbReference>
<dbReference type="Proteomes" id="UP000294498">
    <property type="component" value="Unassembled WGS sequence"/>
</dbReference>
<evidence type="ECO:0000256" key="1">
    <source>
        <dbReference type="SAM" id="Phobius"/>
    </source>
</evidence>
<accession>A0A4R8DUW3</accession>
<reference evidence="3 4" key="1">
    <citation type="submission" date="2019-03" db="EMBL/GenBank/DDBJ databases">
        <title>Genomic Encyclopedia of Type Strains, Phase IV (KMG-IV): sequencing the most valuable type-strain genomes for metagenomic binning, comparative biology and taxonomic classification.</title>
        <authorList>
            <person name="Goeker M."/>
        </authorList>
    </citation>
    <scope>NUCLEOTIDE SEQUENCE [LARGE SCALE GENOMIC DNA]</scope>
    <source>
        <strain evidence="3 4">DSM 100059</strain>
    </source>
</reference>
<sequence>MDLLQQIIHADFSLFRLVNSRWTNDFFDHVFIFARQAMVWAPLYLFLLLFVVLNFQWKGWWWAVFFLACVALTDGISSHILKDAVGRLRPCMNPLLADQVRFLANYCPNSGSFTSSHAANHFGMATFIACTLGREHRYWRWAYAWAFLISYAQVYVGVHFPLDVLGGALLGMGAGSLLARIFNRKIGPLFFTNLASE</sequence>
<feature type="transmembrane region" description="Helical" evidence="1">
    <location>
        <begin position="164"/>
        <end position="182"/>
    </location>
</feature>
<feature type="transmembrane region" description="Helical" evidence="1">
    <location>
        <begin position="30"/>
        <end position="53"/>
    </location>
</feature>